<proteinExistence type="predicted"/>
<accession>A0AAV4WYU2</accession>
<dbReference type="Proteomes" id="UP001054945">
    <property type="component" value="Unassembled WGS sequence"/>
</dbReference>
<feature type="region of interest" description="Disordered" evidence="1">
    <location>
        <begin position="1"/>
        <end position="24"/>
    </location>
</feature>
<evidence type="ECO:0000256" key="1">
    <source>
        <dbReference type="SAM" id="MobiDB-lite"/>
    </source>
</evidence>
<comment type="caution">
    <text evidence="2">The sequence shown here is derived from an EMBL/GenBank/DDBJ whole genome shotgun (WGS) entry which is preliminary data.</text>
</comment>
<name>A0AAV4WYU2_CAEEX</name>
<evidence type="ECO:0000313" key="3">
    <source>
        <dbReference type="Proteomes" id="UP001054945"/>
    </source>
</evidence>
<organism evidence="2 3">
    <name type="scientific">Caerostris extrusa</name>
    <name type="common">Bark spider</name>
    <name type="synonym">Caerostris bankana</name>
    <dbReference type="NCBI Taxonomy" id="172846"/>
    <lineage>
        <taxon>Eukaryota</taxon>
        <taxon>Metazoa</taxon>
        <taxon>Ecdysozoa</taxon>
        <taxon>Arthropoda</taxon>
        <taxon>Chelicerata</taxon>
        <taxon>Arachnida</taxon>
        <taxon>Araneae</taxon>
        <taxon>Araneomorphae</taxon>
        <taxon>Entelegynae</taxon>
        <taxon>Araneoidea</taxon>
        <taxon>Araneidae</taxon>
        <taxon>Caerostris</taxon>
    </lineage>
</organism>
<gene>
    <name evidence="2" type="ORF">CEXT_746771</name>
</gene>
<sequence>MVDERIGQDKFYTGNRSQGSHPPYLQPDGQLATALAFGTIGEHIDTKSPFNKLNTWRIENGISKTEFVCISFLNPTEDDVYLSHEKAPFLFLSRGAVIYDCTGNDAKRKIQPPFQFVGPLGLSSREFVCTTLLTPAQHDIDLSHEKASFVFLSRGAVIYDCTGNDAKRKINHHSNLSSLLVFHPEGWIEILMRQGCSRLTVTARNVHPSLQPCKRHFPETDLASPNDFD</sequence>
<dbReference type="AlphaFoldDB" id="A0AAV4WYU2"/>
<protein>
    <submittedName>
        <fullName evidence="2">Uncharacterized protein</fullName>
    </submittedName>
</protein>
<reference evidence="2 3" key="1">
    <citation type="submission" date="2021-06" db="EMBL/GenBank/DDBJ databases">
        <title>Caerostris extrusa draft genome.</title>
        <authorList>
            <person name="Kono N."/>
            <person name="Arakawa K."/>
        </authorList>
    </citation>
    <scope>NUCLEOTIDE SEQUENCE [LARGE SCALE GENOMIC DNA]</scope>
</reference>
<dbReference type="EMBL" id="BPLR01016888">
    <property type="protein sequence ID" value="GIY87110.1"/>
    <property type="molecule type" value="Genomic_DNA"/>
</dbReference>
<evidence type="ECO:0000313" key="2">
    <source>
        <dbReference type="EMBL" id="GIY87110.1"/>
    </source>
</evidence>
<keyword evidence="3" id="KW-1185">Reference proteome</keyword>